<organism evidence="3 4">
    <name type="scientific">Massilia violaceinigra</name>
    <dbReference type="NCBI Taxonomy" id="2045208"/>
    <lineage>
        <taxon>Bacteria</taxon>
        <taxon>Pseudomonadati</taxon>
        <taxon>Pseudomonadota</taxon>
        <taxon>Betaproteobacteria</taxon>
        <taxon>Burkholderiales</taxon>
        <taxon>Oxalobacteraceae</taxon>
        <taxon>Telluria group</taxon>
        <taxon>Massilia</taxon>
    </lineage>
</organism>
<dbReference type="Pfam" id="PF00882">
    <property type="entry name" value="Zn_dep_PLPC"/>
    <property type="match status" value="1"/>
</dbReference>
<dbReference type="KEGG" id="mass:CR152_08415"/>
<accession>A0A2D2DHT9</accession>
<dbReference type="InterPro" id="IPR029002">
    <property type="entry name" value="PLPC/GPLD1"/>
</dbReference>
<sequence length="741" mass="81684">MPGPYIHISAMRATAQALARGNFKPAGSARIKPEWTGADTAELARIMQRHPNFASLGAIGPDLFFFLPDFRNQGPFPLSSALIGVLRVLEGLYDALDPYIEKYERYLGPITENAAEELSRLTGGLSESVGNIAGELSGILITALENFVVTRVDLFEYFSLGLNVGYDEQAFLWSDMLHYRRTGQFARELWNQAARFESQDQQDKARAYALGYMTHVGTDVTGHALVNAISGGPFRLHWQRHHLVENHMDAFRYLRDGAGPAHGGQYPQLSESALYFDIAFRENDGAGVARPAYPSGNTLRENWTRRRLLDVDSELADPIAKLLHETITAVYYKDGAHPRILREDDGKPGEDLVASCYRLLFTFLKMTTVDGFAHEPPPPPELFPNLQFPTFNDPQASAPGAGDDDSSWWDDLLDFILSIVKILLYIVQVAIYLGSLPWAILADIATYPLRLGLYYALELPLFHLLKSFRAVLVMSGYLLPMDDEITVGLITVGMPDAQAFAGVLNDVGNVLPGFDTPVLDLTPFRDRLYPRRHSEDEFKHPWRYPADQGVELAPTFAGPHPRRANPDVLFQNVGPDPKIRDALESATTPQAADAVGPDLRANSHLGDAVGFSSYLIWLNSRQNPQPGGAAVPLVDWNLDADRGYGYHTWDFARSLTAPGVEDPEGFKFQPPCTWPSQAEPAELHNPTKPLDIYFLEAGVRNPGCVADMGAGILAALTRGAAHDAKSDDNNADVNANDKGAS</sequence>
<evidence type="ECO:0000313" key="3">
    <source>
        <dbReference type="EMBL" id="ATQ74537.1"/>
    </source>
</evidence>
<protein>
    <recommendedName>
        <fullName evidence="2">Phospholipase C/D domain-containing protein</fullName>
    </recommendedName>
</protein>
<dbReference type="RefSeq" id="WP_157778390.1">
    <property type="nucleotide sequence ID" value="NZ_CP024608.1"/>
</dbReference>
<gene>
    <name evidence="3" type="ORF">CR152_08415</name>
</gene>
<dbReference type="OrthoDB" id="8451635at2"/>
<proteinExistence type="predicted"/>
<reference evidence="3" key="1">
    <citation type="submission" date="2017-10" db="EMBL/GenBank/DDBJ databases">
        <title>Massilia psychrophilum sp. nov., a novel purple-pigmented bacterium isolated from Tianshan glacier, Xinjiang Municipality, China.</title>
        <authorList>
            <person name="Wang H."/>
        </authorList>
    </citation>
    <scope>NUCLEOTIDE SEQUENCE [LARGE SCALE GENOMIC DNA]</scope>
    <source>
        <strain evidence="3">B2</strain>
    </source>
</reference>
<evidence type="ECO:0000259" key="2">
    <source>
        <dbReference type="Pfam" id="PF00882"/>
    </source>
</evidence>
<name>A0A2D2DHT9_9BURK</name>
<evidence type="ECO:0000256" key="1">
    <source>
        <dbReference type="SAM" id="MobiDB-lite"/>
    </source>
</evidence>
<dbReference type="AlphaFoldDB" id="A0A2D2DHT9"/>
<dbReference type="EMBL" id="CP024608">
    <property type="protein sequence ID" value="ATQ74537.1"/>
    <property type="molecule type" value="Genomic_DNA"/>
</dbReference>
<dbReference type="Proteomes" id="UP000229897">
    <property type="component" value="Chromosome"/>
</dbReference>
<keyword evidence="4" id="KW-1185">Reference proteome</keyword>
<feature type="region of interest" description="Disordered" evidence="1">
    <location>
        <begin position="722"/>
        <end position="741"/>
    </location>
</feature>
<feature type="compositionally biased region" description="Low complexity" evidence="1">
    <location>
        <begin position="731"/>
        <end position="741"/>
    </location>
</feature>
<feature type="domain" description="Phospholipase C/D" evidence="2">
    <location>
        <begin position="47"/>
        <end position="254"/>
    </location>
</feature>
<evidence type="ECO:0000313" key="4">
    <source>
        <dbReference type="Proteomes" id="UP000229897"/>
    </source>
</evidence>